<dbReference type="RefSeq" id="XP_026632326.1">
    <property type="nucleotide sequence ID" value="XM_026764142.1"/>
</dbReference>
<feature type="transmembrane region" description="Helical" evidence="1">
    <location>
        <begin position="37"/>
        <end position="54"/>
    </location>
</feature>
<dbReference type="EMBL" id="KZ852032">
    <property type="protein sequence ID" value="RDH39304.1"/>
    <property type="molecule type" value="Genomic_DNA"/>
</dbReference>
<feature type="transmembrane region" description="Helical" evidence="1">
    <location>
        <begin position="12"/>
        <end position="31"/>
    </location>
</feature>
<dbReference type="GeneID" id="38132498"/>
<reference evidence="2 3" key="1">
    <citation type="submission" date="2018-07" db="EMBL/GenBank/DDBJ databases">
        <title>The genomes of Aspergillus section Nigri reveals drivers in fungal speciation.</title>
        <authorList>
            <consortium name="DOE Joint Genome Institute"/>
            <person name="Vesth T.C."/>
            <person name="Nybo J."/>
            <person name="Theobald S."/>
            <person name="Brandl J."/>
            <person name="Frisvad J.C."/>
            <person name="Nielsen K.F."/>
            <person name="Lyhne E.K."/>
            <person name="Kogle M.E."/>
            <person name="Kuo A."/>
            <person name="Riley R."/>
            <person name="Clum A."/>
            <person name="Nolan M."/>
            <person name="Lipzen A."/>
            <person name="Salamov A."/>
            <person name="Henrissat B."/>
            <person name="Wiebenga A."/>
            <person name="De vries R.P."/>
            <person name="Grigoriev I.V."/>
            <person name="Mortensen U.H."/>
            <person name="Andersen M.R."/>
            <person name="Baker S.E."/>
        </authorList>
    </citation>
    <scope>NUCLEOTIDE SEQUENCE [LARGE SCALE GENOMIC DNA]</scope>
    <source>
        <strain evidence="2 3">CBS 139.54b</strain>
    </source>
</reference>
<dbReference type="AlphaFoldDB" id="A0A3F3QIY6"/>
<accession>A0A3F3QIY6</accession>
<protein>
    <submittedName>
        <fullName evidence="2">Uncharacterized protein</fullName>
    </submittedName>
</protein>
<gene>
    <name evidence="2" type="ORF">BDQ94DRAFT_132848</name>
</gene>
<evidence type="ECO:0000256" key="1">
    <source>
        <dbReference type="SAM" id="Phobius"/>
    </source>
</evidence>
<keyword evidence="1" id="KW-0812">Transmembrane</keyword>
<evidence type="ECO:0000313" key="3">
    <source>
        <dbReference type="Proteomes" id="UP000253729"/>
    </source>
</evidence>
<keyword evidence="1" id="KW-1133">Transmembrane helix</keyword>
<keyword evidence="1" id="KW-0472">Membrane</keyword>
<dbReference type="Proteomes" id="UP000253729">
    <property type="component" value="Unassembled WGS sequence"/>
</dbReference>
<proteinExistence type="predicted"/>
<keyword evidence="3" id="KW-1185">Reference proteome</keyword>
<sequence length="55" mass="6560">MDIVGEKKTPPWFVIVTIWIFGYFFCFVLDLDTLPFSLIYFHYYGVLLLVIVPIR</sequence>
<evidence type="ECO:0000313" key="2">
    <source>
        <dbReference type="EMBL" id="RDH39304.1"/>
    </source>
</evidence>
<name>A0A3F3QIY6_9EURO</name>
<organism evidence="2 3">
    <name type="scientific">Aspergillus welwitschiae</name>
    <dbReference type="NCBI Taxonomy" id="1341132"/>
    <lineage>
        <taxon>Eukaryota</taxon>
        <taxon>Fungi</taxon>
        <taxon>Dikarya</taxon>
        <taxon>Ascomycota</taxon>
        <taxon>Pezizomycotina</taxon>
        <taxon>Eurotiomycetes</taxon>
        <taxon>Eurotiomycetidae</taxon>
        <taxon>Eurotiales</taxon>
        <taxon>Aspergillaceae</taxon>
        <taxon>Aspergillus</taxon>
        <taxon>Aspergillus subgen. Circumdati</taxon>
    </lineage>
</organism>